<organism evidence="4 5">
    <name type="scientific">Brachionus plicatilis</name>
    <name type="common">Marine rotifer</name>
    <name type="synonym">Brachionus muelleri</name>
    <dbReference type="NCBI Taxonomy" id="10195"/>
    <lineage>
        <taxon>Eukaryota</taxon>
        <taxon>Metazoa</taxon>
        <taxon>Spiralia</taxon>
        <taxon>Gnathifera</taxon>
        <taxon>Rotifera</taxon>
        <taxon>Eurotatoria</taxon>
        <taxon>Monogononta</taxon>
        <taxon>Pseudotrocha</taxon>
        <taxon>Ploima</taxon>
        <taxon>Brachionidae</taxon>
        <taxon>Brachionus</taxon>
    </lineage>
</organism>
<name>A0A3M7R9P7_BRAPC</name>
<evidence type="ECO:0000313" key="4">
    <source>
        <dbReference type="EMBL" id="RNA20230.1"/>
    </source>
</evidence>
<comment type="caution">
    <text evidence="4">The sequence shown here is derived from an EMBL/GenBank/DDBJ whole genome shotgun (WGS) entry which is preliminary data.</text>
</comment>
<dbReference type="InterPro" id="IPR001713">
    <property type="entry name" value="Prot_inh_stefin"/>
</dbReference>
<gene>
    <name evidence="4" type="ORF">BpHYR1_024062</name>
</gene>
<keyword evidence="2" id="KW-0646">Protease inhibitor</keyword>
<dbReference type="SUPFAM" id="SSF54403">
    <property type="entry name" value="Cystatin/monellin"/>
    <property type="match status" value="1"/>
</dbReference>
<dbReference type="InterPro" id="IPR046350">
    <property type="entry name" value="Cystatin_sf"/>
</dbReference>
<dbReference type="EMBL" id="REGN01003896">
    <property type="protein sequence ID" value="RNA20230.1"/>
    <property type="molecule type" value="Genomic_DNA"/>
</dbReference>
<reference evidence="4 5" key="1">
    <citation type="journal article" date="2018" name="Sci. Rep.">
        <title>Genomic signatures of local adaptation to the degree of environmental predictability in rotifers.</title>
        <authorList>
            <person name="Franch-Gras L."/>
            <person name="Hahn C."/>
            <person name="Garcia-Roger E.M."/>
            <person name="Carmona M.J."/>
            <person name="Serra M."/>
            <person name="Gomez A."/>
        </authorList>
    </citation>
    <scope>NUCLEOTIDE SEQUENCE [LARGE SCALE GENOMIC DNA]</scope>
    <source>
        <strain evidence="4">HYR1</strain>
    </source>
</reference>
<dbReference type="AlphaFoldDB" id="A0A3M7R9P7"/>
<protein>
    <submittedName>
        <fullName evidence="4">Cystatin B</fullName>
    </submittedName>
</protein>
<comment type="similarity">
    <text evidence="1">Belongs to the cystatin family.</text>
</comment>
<dbReference type="OrthoDB" id="2429551at2759"/>
<evidence type="ECO:0000313" key="5">
    <source>
        <dbReference type="Proteomes" id="UP000276133"/>
    </source>
</evidence>
<keyword evidence="3" id="KW-0789">Thiol protease inhibitor</keyword>
<proteinExistence type="inferred from homology"/>
<dbReference type="PANTHER" id="PTHR11414:SF21">
    <property type="entry name" value="CYSTATIN 14A, TANDEM DUPLICATE 1-RELATED"/>
    <property type="match status" value="1"/>
</dbReference>
<sequence>MESQESKKIFFIENESCESLEFDPKDFYDVTLPANDRVQKLIDDFLSDEIKLKAGINGEKLEALSYKSDFVVGTNYFVKVRSQDKYVHVRIFLPFPYQCNHKEVTSVLKEKNQFDSVEHFQFTWFK</sequence>
<dbReference type="STRING" id="10195.A0A3M7R9P7"/>
<evidence type="ECO:0000256" key="2">
    <source>
        <dbReference type="ARBA" id="ARBA00022690"/>
    </source>
</evidence>
<dbReference type="GO" id="GO:0005829">
    <property type="term" value="C:cytosol"/>
    <property type="evidence" value="ECO:0007669"/>
    <property type="project" value="TreeGrafter"/>
</dbReference>
<evidence type="ECO:0000256" key="3">
    <source>
        <dbReference type="ARBA" id="ARBA00022704"/>
    </source>
</evidence>
<dbReference type="Proteomes" id="UP000276133">
    <property type="component" value="Unassembled WGS sequence"/>
</dbReference>
<dbReference type="Gene3D" id="3.10.450.10">
    <property type="match status" value="1"/>
</dbReference>
<evidence type="ECO:0000256" key="1">
    <source>
        <dbReference type="ARBA" id="ARBA00009403"/>
    </source>
</evidence>
<dbReference type="PANTHER" id="PTHR11414">
    <property type="entry name" value="CYSTATIN FAMILY MEMBER"/>
    <property type="match status" value="1"/>
</dbReference>
<keyword evidence="5" id="KW-1185">Reference proteome</keyword>
<dbReference type="GO" id="GO:0004869">
    <property type="term" value="F:cysteine-type endopeptidase inhibitor activity"/>
    <property type="evidence" value="ECO:0007669"/>
    <property type="project" value="UniProtKB-KW"/>
</dbReference>
<accession>A0A3M7R9P7</accession>